<dbReference type="PROSITE" id="PS00552">
    <property type="entry name" value="HTH_MERR_1"/>
    <property type="match status" value="1"/>
</dbReference>
<evidence type="ECO:0000259" key="3">
    <source>
        <dbReference type="PROSITE" id="PS50937"/>
    </source>
</evidence>
<proteinExistence type="predicted"/>
<keyword evidence="2" id="KW-0175">Coiled coil</keyword>
<dbReference type="GO" id="GO:0003677">
    <property type="term" value="F:DNA binding"/>
    <property type="evidence" value="ECO:0007669"/>
    <property type="project" value="UniProtKB-KW"/>
</dbReference>
<dbReference type="InterPro" id="IPR000551">
    <property type="entry name" value="MerR-type_HTH_dom"/>
</dbReference>
<evidence type="ECO:0000256" key="1">
    <source>
        <dbReference type="ARBA" id="ARBA00023125"/>
    </source>
</evidence>
<evidence type="ECO:0000313" key="4">
    <source>
        <dbReference type="EMBL" id="EKT79723.1"/>
    </source>
</evidence>
<dbReference type="Pfam" id="PF13411">
    <property type="entry name" value="MerR_1"/>
    <property type="match status" value="1"/>
</dbReference>
<organism evidence="4 5">
    <name type="scientific">Rhodococcus opacus M213</name>
    <dbReference type="NCBI Taxonomy" id="1129896"/>
    <lineage>
        <taxon>Bacteria</taxon>
        <taxon>Bacillati</taxon>
        <taxon>Actinomycetota</taxon>
        <taxon>Actinomycetes</taxon>
        <taxon>Mycobacteriales</taxon>
        <taxon>Nocardiaceae</taxon>
        <taxon>Rhodococcus</taxon>
    </lineage>
</organism>
<dbReference type="Gene3D" id="1.10.1660.10">
    <property type="match status" value="1"/>
</dbReference>
<keyword evidence="1" id="KW-0238">DNA-binding</keyword>
<reference evidence="4 5" key="1">
    <citation type="journal article" date="2013" name="Genome Announc.">
        <title>Draft Genome Sequence of Rhodococcus opacus Strain M213 Shows a Diverse Catabolic Potential.</title>
        <authorList>
            <person name="Pathak A."/>
            <person name="Green S.J."/>
            <person name="Ogram A."/>
            <person name="Chauhan A."/>
        </authorList>
    </citation>
    <scope>NUCLEOTIDE SEQUENCE [LARGE SCALE GENOMIC DNA]</scope>
    <source>
        <strain evidence="4 5">M213</strain>
    </source>
</reference>
<dbReference type="CDD" id="cd01106">
    <property type="entry name" value="HTH_TipAL-Mta"/>
    <property type="match status" value="1"/>
</dbReference>
<dbReference type="PRINTS" id="PR00040">
    <property type="entry name" value="HTHMERR"/>
</dbReference>
<dbReference type="InterPro" id="IPR047057">
    <property type="entry name" value="MerR_fam"/>
</dbReference>
<protein>
    <submittedName>
        <fullName evidence="4">MerR family transcriptional regulator</fullName>
    </submittedName>
</protein>
<dbReference type="PANTHER" id="PTHR30204:SF93">
    <property type="entry name" value="HTH MERR-TYPE DOMAIN-CONTAINING PROTEIN"/>
    <property type="match status" value="1"/>
</dbReference>
<name>K8XDS6_RHOOP</name>
<accession>K8XDS6</accession>
<dbReference type="SMART" id="SM00422">
    <property type="entry name" value="HTH_MERR"/>
    <property type="match status" value="1"/>
</dbReference>
<dbReference type="PROSITE" id="PS50937">
    <property type="entry name" value="HTH_MERR_2"/>
    <property type="match status" value="1"/>
</dbReference>
<feature type="coiled-coil region" evidence="2">
    <location>
        <begin position="87"/>
        <end position="114"/>
    </location>
</feature>
<sequence>MMQIGEVAARAQVSLPTLRHYDEVGLVRPSARSEGGFRLYTEADLHRLEDVRCLRFLGLSVEEVGDIIDGIEQCRSATDPHSAATGRRRVNILLTSARERLERMQDKLDRSRRFLDAH</sequence>
<feature type="domain" description="HTH merR-type" evidence="3">
    <location>
        <begin position="1"/>
        <end position="70"/>
    </location>
</feature>
<dbReference type="PANTHER" id="PTHR30204">
    <property type="entry name" value="REDOX-CYCLING DRUG-SENSING TRANSCRIPTIONAL ACTIVATOR SOXR"/>
    <property type="match status" value="1"/>
</dbReference>
<dbReference type="RefSeq" id="WP_005260817.1">
    <property type="nucleotide sequence ID" value="NZ_AJYC02000078.1"/>
</dbReference>
<evidence type="ECO:0000256" key="2">
    <source>
        <dbReference type="SAM" id="Coils"/>
    </source>
</evidence>
<comment type="caution">
    <text evidence="4">The sequence shown here is derived from an EMBL/GenBank/DDBJ whole genome shotgun (WGS) entry which is preliminary data.</text>
</comment>
<dbReference type="InterPro" id="IPR009061">
    <property type="entry name" value="DNA-bd_dom_put_sf"/>
</dbReference>
<dbReference type="GO" id="GO:0003700">
    <property type="term" value="F:DNA-binding transcription factor activity"/>
    <property type="evidence" value="ECO:0007669"/>
    <property type="project" value="InterPro"/>
</dbReference>
<evidence type="ECO:0000313" key="5">
    <source>
        <dbReference type="Proteomes" id="UP000005951"/>
    </source>
</evidence>
<gene>
    <name evidence="4" type="ORF">WSS_A25910</name>
</gene>
<dbReference type="AlphaFoldDB" id="K8XDS6"/>
<dbReference type="SUPFAM" id="SSF46955">
    <property type="entry name" value="Putative DNA-binding domain"/>
    <property type="match status" value="1"/>
</dbReference>
<dbReference type="Proteomes" id="UP000005951">
    <property type="component" value="Unassembled WGS sequence"/>
</dbReference>
<dbReference type="EMBL" id="AJYC02000078">
    <property type="protein sequence ID" value="EKT79723.1"/>
    <property type="molecule type" value="Genomic_DNA"/>
</dbReference>